<comment type="caution">
    <text evidence="3">The sequence shown here is derived from an EMBL/GenBank/DDBJ whole genome shotgun (WGS) entry which is preliminary data.</text>
</comment>
<dbReference type="Proteomes" id="UP000737402">
    <property type="component" value="Unassembled WGS sequence"/>
</dbReference>
<gene>
    <name evidence="3" type="ORF">JOC95_002311</name>
</gene>
<feature type="region of interest" description="Disordered" evidence="1">
    <location>
        <begin position="186"/>
        <end position="224"/>
    </location>
</feature>
<evidence type="ECO:0000256" key="2">
    <source>
        <dbReference type="SAM" id="Phobius"/>
    </source>
</evidence>
<keyword evidence="2" id="KW-0812">Transmembrane</keyword>
<keyword evidence="4" id="KW-1185">Reference proteome</keyword>
<evidence type="ECO:0000256" key="1">
    <source>
        <dbReference type="SAM" id="MobiDB-lite"/>
    </source>
</evidence>
<dbReference type="EMBL" id="JAFBED010000004">
    <property type="protein sequence ID" value="MBM7620458.1"/>
    <property type="molecule type" value="Genomic_DNA"/>
</dbReference>
<accession>A0ABS2P1H8</accession>
<proteinExistence type="predicted"/>
<dbReference type="Pfam" id="PF05137">
    <property type="entry name" value="PilN"/>
    <property type="match status" value="1"/>
</dbReference>
<reference evidence="3 4" key="1">
    <citation type="submission" date="2021-01" db="EMBL/GenBank/DDBJ databases">
        <title>Genomic Encyclopedia of Type Strains, Phase IV (KMG-IV): sequencing the most valuable type-strain genomes for metagenomic binning, comparative biology and taxonomic classification.</title>
        <authorList>
            <person name="Goeker M."/>
        </authorList>
    </citation>
    <scope>NUCLEOTIDE SEQUENCE [LARGE SCALE GENOMIC DNA]</scope>
    <source>
        <strain evidence="3 4">DSM 25879</strain>
    </source>
</reference>
<name>A0ABS2P1H8_9BACI</name>
<feature type="transmembrane region" description="Helical" evidence="2">
    <location>
        <begin position="21"/>
        <end position="41"/>
    </location>
</feature>
<protein>
    <submittedName>
        <fullName evidence="3">Type IV pilus assembly protein PilN</fullName>
    </submittedName>
</protein>
<keyword evidence="2" id="KW-0472">Membrane</keyword>
<keyword evidence="2" id="KW-1133">Transmembrane helix</keyword>
<dbReference type="InterPro" id="IPR007813">
    <property type="entry name" value="PilN"/>
</dbReference>
<sequence>MKTLVDINLLPRKQARDITTPLVYGICGFFILFVVVLLVIFQHLVSEDVARAERGLENVQALRAAKEEAIRTPQNSSSAQRLENTVQWAEEYPVEMVPVMQELVRMLPDRGFVQSFSYAESGALNVTVQFDQSKDAAYYLYHLNGNGYFQNVNLSSVSTAIVGEEEDADVLPRYIAQYSLEFDKAAIKAEEQETPETEGEETVSDEEDTETGPDTESEDGGEGL</sequence>
<evidence type="ECO:0000313" key="4">
    <source>
        <dbReference type="Proteomes" id="UP000737402"/>
    </source>
</evidence>
<evidence type="ECO:0000313" key="3">
    <source>
        <dbReference type="EMBL" id="MBM7620458.1"/>
    </source>
</evidence>
<dbReference type="RefSeq" id="WP_204416131.1">
    <property type="nucleotide sequence ID" value="NZ_JAFBED010000004.1"/>
</dbReference>
<organism evidence="3 4">
    <name type="scientific">Sutcliffiella tianshenii</name>
    <dbReference type="NCBI Taxonomy" id="1463404"/>
    <lineage>
        <taxon>Bacteria</taxon>
        <taxon>Bacillati</taxon>
        <taxon>Bacillota</taxon>
        <taxon>Bacilli</taxon>
        <taxon>Bacillales</taxon>
        <taxon>Bacillaceae</taxon>
        <taxon>Sutcliffiella</taxon>
    </lineage>
</organism>
<feature type="compositionally biased region" description="Acidic residues" evidence="1">
    <location>
        <begin position="192"/>
        <end position="224"/>
    </location>
</feature>